<dbReference type="PANTHER" id="PTHR39441">
    <property type="entry name" value="DUF2252 DOMAIN-CONTAINING PROTEIN"/>
    <property type="match status" value="1"/>
</dbReference>
<dbReference type="Pfam" id="PF10009">
    <property type="entry name" value="DUF2252"/>
    <property type="match status" value="1"/>
</dbReference>
<evidence type="ECO:0000313" key="1">
    <source>
        <dbReference type="EMBL" id="GGO65817.1"/>
    </source>
</evidence>
<organism evidence="1 2">
    <name type="scientific">Bowmanella pacifica</name>
    <dbReference type="NCBI Taxonomy" id="502051"/>
    <lineage>
        <taxon>Bacteria</taxon>
        <taxon>Pseudomonadati</taxon>
        <taxon>Pseudomonadota</taxon>
        <taxon>Gammaproteobacteria</taxon>
        <taxon>Alteromonadales</taxon>
        <taxon>Alteromonadaceae</taxon>
        <taxon>Bowmanella</taxon>
    </lineage>
</organism>
<protein>
    <recommendedName>
        <fullName evidence="3">DUF2252 domain-containing protein</fullName>
    </recommendedName>
</protein>
<accession>A0A917YT72</accession>
<dbReference type="InterPro" id="IPR011009">
    <property type="entry name" value="Kinase-like_dom_sf"/>
</dbReference>
<dbReference type="PANTHER" id="PTHR39441:SF1">
    <property type="entry name" value="DUF2252 DOMAIN-CONTAINING PROTEIN"/>
    <property type="match status" value="1"/>
</dbReference>
<evidence type="ECO:0008006" key="3">
    <source>
        <dbReference type="Google" id="ProtNLM"/>
    </source>
</evidence>
<dbReference type="EMBL" id="BMLS01000001">
    <property type="protein sequence ID" value="GGO65817.1"/>
    <property type="molecule type" value="Genomic_DNA"/>
</dbReference>
<dbReference type="Proteomes" id="UP000606935">
    <property type="component" value="Unassembled WGS sequence"/>
</dbReference>
<evidence type="ECO:0000313" key="2">
    <source>
        <dbReference type="Proteomes" id="UP000606935"/>
    </source>
</evidence>
<sequence length="436" mass="48502">MQRIALINTELQRVDGKLGLAKHRKMAANPYIFMRGAAQLFYADIANEVLRLPAALLQLPLTTVMGDCHLGNFGFLTEEGSHGDQVIFSPNDFDDACIGHAVWDLSRFSTSLLLCADYCQGISQGRYEGEPQNLGKPAISQELAQQAIALFLAQYLQVCRASIDAPESRMKVLNLFSKPHILAKKQRKAVARAAGGEQFLSKSALAKVVDLTQHSPRFRYLPKKFRPLTAEQEKDLRCTFAPYMDDSILDVTRRLDAGTGSANMQRYYLLVGPEGELAASDLPLCHIVEIKKQRAAAPLHWFADLSPVNRLNAAHLTASCQRRMQRRPDLLLDEVLWQGEHYLVRSRHHARVGVAPEDIGLGNKAINGGFLDYARACGQALALAHCRGDRRSVRFESAMVTQLPLHMEALQKSVSSYAKLQLNDCNLLKSLLETKV</sequence>
<dbReference type="AlphaFoldDB" id="A0A917YT72"/>
<name>A0A917YT72_9ALTE</name>
<dbReference type="RefSeq" id="WP_229702049.1">
    <property type="nucleotide sequence ID" value="NZ_BMLS01000001.1"/>
</dbReference>
<proteinExistence type="predicted"/>
<keyword evidence="2" id="KW-1185">Reference proteome</keyword>
<reference evidence="1" key="1">
    <citation type="journal article" date="2014" name="Int. J. Syst. Evol. Microbiol.">
        <title>Complete genome sequence of Corynebacterium casei LMG S-19264T (=DSM 44701T), isolated from a smear-ripened cheese.</title>
        <authorList>
            <consortium name="US DOE Joint Genome Institute (JGI-PGF)"/>
            <person name="Walter F."/>
            <person name="Albersmeier A."/>
            <person name="Kalinowski J."/>
            <person name="Ruckert C."/>
        </authorList>
    </citation>
    <scope>NUCLEOTIDE SEQUENCE</scope>
    <source>
        <strain evidence="1">CGMCC 1.7086</strain>
    </source>
</reference>
<comment type="caution">
    <text evidence="1">The sequence shown here is derived from an EMBL/GenBank/DDBJ whole genome shotgun (WGS) entry which is preliminary data.</text>
</comment>
<reference evidence="1" key="2">
    <citation type="submission" date="2020-09" db="EMBL/GenBank/DDBJ databases">
        <authorList>
            <person name="Sun Q."/>
            <person name="Zhou Y."/>
        </authorList>
    </citation>
    <scope>NUCLEOTIDE SEQUENCE</scope>
    <source>
        <strain evidence="1">CGMCC 1.7086</strain>
    </source>
</reference>
<dbReference type="SUPFAM" id="SSF56112">
    <property type="entry name" value="Protein kinase-like (PK-like)"/>
    <property type="match status" value="1"/>
</dbReference>
<gene>
    <name evidence="1" type="ORF">GCM10010982_08530</name>
</gene>
<dbReference type="InterPro" id="IPR018721">
    <property type="entry name" value="DUF2252"/>
</dbReference>